<dbReference type="RefSeq" id="WP_052349806.1">
    <property type="nucleotide sequence ID" value="NZ_AUAE01000013.1"/>
</dbReference>
<organism evidence="1 2">
    <name type="scientific">Parabacteroides gordonii MS-1 = DSM 23371</name>
    <dbReference type="NCBI Taxonomy" id="1203610"/>
    <lineage>
        <taxon>Bacteria</taxon>
        <taxon>Pseudomonadati</taxon>
        <taxon>Bacteroidota</taxon>
        <taxon>Bacteroidia</taxon>
        <taxon>Bacteroidales</taxon>
        <taxon>Tannerellaceae</taxon>
        <taxon>Parabacteroides</taxon>
    </lineage>
</organism>
<keyword evidence="2" id="KW-1185">Reference proteome</keyword>
<dbReference type="Proteomes" id="UP000033035">
    <property type="component" value="Unassembled WGS sequence"/>
</dbReference>
<evidence type="ECO:0000313" key="2">
    <source>
        <dbReference type="Proteomes" id="UP000033035"/>
    </source>
</evidence>
<dbReference type="HOGENOM" id="CLU_1650482_0_0_10"/>
<dbReference type="AlphaFoldDB" id="A0A0F5IS69"/>
<dbReference type="EMBL" id="AQHW01000027">
    <property type="protein sequence ID" value="KKB48401.1"/>
    <property type="molecule type" value="Genomic_DNA"/>
</dbReference>
<proteinExistence type="predicted"/>
<gene>
    <name evidence="1" type="ORF">HMPREF1536_04865</name>
</gene>
<name>A0A0F5IS69_9BACT</name>
<accession>A0A0F5IS69</accession>
<sequence>MKKLLKELQLLFGNTPTSASFDAKLKTFEEPLRRECRLKLCRLAFGYYDNLPGPFRKYVDKYLKHDRELYIDYLLHHTPLGKLRYTLHNPDLFTLMFYVLEKAGRHGRPKYHQMASSLLLAFHYPYKLETLDNYLCHSRPEVDDFYEFLLLMGEFKIGGYEICRNDD</sequence>
<reference evidence="1 2" key="1">
    <citation type="submission" date="2013-04" db="EMBL/GenBank/DDBJ databases">
        <title>The Genome Sequence of Parabacteroides gordonii DSM 23371.</title>
        <authorList>
            <consortium name="The Broad Institute Genomics Platform"/>
            <person name="Earl A."/>
            <person name="Ward D."/>
            <person name="Feldgarden M."/>
            <person name="Gevers D."/>
            <person name="Martens E."/>
            <person name="Sakamoto M."/>
            <person name="Benno Y."/>
            <person name="Suzuki N."/>
            <person name="Matsunaga N."/>
            <person name="Koshihara K."/>
            <person name="Seki M."/>
            <person name="Komiya H."/>
            <person name="Walker B."/>
            <person name="Young S."/>
            <person name="Zeng Q."/>
            <person name="Gargeya S."/>
            <person name="Fitzgerald M."/>
            <person name="Haas B."/>
            <person name="Abouelleil A."/>
            <person name="Allen A.W."/>
            <person name="Alvarado L."/>
            <person name="Arachchi H.M."/>
            <person name="Berlin A.M."/>
            <person name="Chapman S.B."/>
            <person name="Gainer-Dewar J."/>
            <person name="Goldberg J."/>
            <person name="Griggs A."/>
            <person name="Gujja S."/>
            <person name="Hansen M."/>
            <person name="Howarth C."/>
            <person name="Imamovic A."/>
            <person name="Ireland A."/>
            <person name="Larimer J."/>
            <person name="McCowan C."/>
            <person name="Murphy C."/>
            <person name="Pearson M."/>
            <person name="Poon T.W."/>
            <person name="Priest M."/>
            <person name="Roberts A."/>
            <person name="Saif S."/>
            <person name="Shea T."/>
            <person name="Sisk P."/>
            <person name="Sykes S."/>
            <person name="Wortman J."/>
            <person name="Nusbaum C."/>
            <person name="Birren B."/>
        </authorList>
    </citation>
    <scope>NUCLEOTIDE SEQUENCE [LARGE SCALE GENOMIC DNA]</scope>
    <source>
        <strain evidence="1 2">MS-1</strain>
    </source>
</reference>
<dbReference type="STRING" id="1203610.HMPREF1536_04865"/>
<comment type="caution">
    <text evidence="1">The sequence shown here is derived from an EMBL/GenBank/DDBJ whole genome shotgun (WGS) entry which is preliminary data.</text>
</comment>
<dbReference type="PATRIC" id="fig|1203610.3.peg.4962"/>
<evidence type="ECO:0000313" key="1">
    <source>
        <dbReference type="EMBL" id="KKB48401.1"/>
    </source>
</evidence>
<protein>
    <submittedName>
        <fullName evidence="1">Uncharacterized protein</fullName>
    </submittedName>
</protein>